<evidence type="ECO:0008006" key="3">
    <source>
        <dbReference type="Google" id="ProtNLM"/>
    </source>
</evidence>
<protein>
    <recommendedName>
        <fullName evidence="3">HNH endonuclease</fullName>
    </recommendedName>
</protein>
<dbReference type="RefSeq" id="WP_050484158.1">
    <property type="nucleotide sequence ID" value="NZ_JJNZ01000059.1"/>
</dbReference>
<name>A0ABD3Y639_9GAMM</name>
<dbReference type="Gene3D" id="1.10.30.50">
    <property type="match status" value="1"/>
</dbReference>
<dbReference type="Proteomes" id="UP000027154">
    <property type="component" value="Unassembled WGS sequence"/>
</dbReference>
<dbReference type="AlphaFoldDB" id="A0ABD3Y639"/>
<proteinExistence type="predicted"/>
<evidence type="ECO:0000313" key="1">
    <source>
        <dbReference type="EMBL" id="KDC49629.1"/>
    </source>
</evidence>
<organism evidence="1 2">
    <name type="scientific">Pseudoalteromonas fuliginea</name>
    <dbReference type="NCBI Taxonomy" id="1872678"/>
    <lineage>
        <taxon>Bacteria</taxon>
        <taxon>Pseudomonadati</taxon>
        <taxon>Pseudomonadota</taxon>
        <taxon>Gammaproteobacteria</taxon>
        <taxon>Alteromonadales</taxon>
        <taxon>Pseudoalteromonadaceae</taxon>
        <taxon>Pseudoalteromonas</taxon>
    </lineage>
</organism>
<accession>A0ABD3Y639</accession>
<sequence length="233" mass="26908">MKAVKYNKEQEAFVDNFRKSLSSHDKGIWGYDYEFETLHASAKTDELKSKASIIREIKSSIKEHYLVQQDFKCAYCKQKNLTLNKKTWETEHIVDKHSHGIFTFEPLNLCISCPDCNGADGKGTKQVLVKPSKAKKPRYPKSSASFKIIHPHFDEYDEHIEIQNQNGNVLVFKPLSKKGRETVEICGLLRFCYKYSNYSTENISDTDEVSEIVNKLKSNPELLTEVLRRYSQA</sequence>
<gene>
    <name evidence="1" type="ORF">DC53_15535</name>
</gene>
<reference evidence="1 2" key="1">
    <citation type="submission" date="2014-04" db="EMBL/GenBank/DDBJ databases">
        <title>Pseudoalteromonas galatheae sp. nov., isolated from a deep-sea polychaete near Canal Concepcion, Chile.</title>
        <authorList>
            <person name="Machado H.R."/>
            <person name="Gram L."/>
            <person name="Vynne N.G."/>
        </authorList>
    </citation>
    <scope>NUCLEOTIDE SEQUENCE [LARGE SCALE GENOMIC DNA]</scope>
    <source>
        <strain evidence="1 2">KMM216</strain>
    </source>
</reference>
<evidence type="ECO:0000313" key="2">
    <source>
        <dbReference type="Proteomes" id="UP000027154"/>
    </source>
</evidence>
<comment type="caution">
    <text evidence="1">The sequence shown here is derived from an EMBL/GenBank/DDBJ whole genome shotgun (WGS) entry which is preliminary data.</text>
</comment>
<dbReference type="EMBL" id="JJNZ01000059">
    <property type="protein sequence ID" value="KDC49629.1"/>
    <property type="molecule type" value="Genomic_DNA"/>
</dbReference>